<dbReference type="PANTHER" id="PTHR43647:SF1">
    <property type="entry name" value="3-KETO-STEROID REDUCTASE ERG27"/>
    <property type="match status" value="1"/>
</dbReference>
<keyword evidence="5" id="KW-0443">Lipid metabolism</keyword>
<evidence type="ECO:0008006" key="9">
    <source>
        <dbReference type="Google" id="ProtNLM"/>
    </source>
</evidence>
<dbReference type="GO" id="GO:0005741">
    <property type="term" value="C:mitochondrial outer membrane"/>
    <property type="evidence" value="ECO:0007669"/>
    <property type="project" value="TreeGrafter"/>
</dbReference>
<evidence type="ECO:0000256" key="5">
    <source>
        <dbReference type="ARBA" id="ARBA00023098"/>
    </source>
</evidence>
<sequence length="489" mass="53668">MAPAPWEIVPRHETLFVLVTGASSGIGLGIGQRLISEYLATRSLSAHLVLIPTARNVKKSNETVYALRQYAKEVALTSTTLRARAGPSYDPRQITRRIHILSVQLDLCDFLTVQQAADQLVNGTLSGPPNEGGADDDADFFEPLVDVHIPRLDSVILNAGVGGWTGIDWPKVVHNILTRGIVQATTWPTFKAATPGYLINPLPAKKNAGQRDAKVPPQPRVGEVFCANVFGHYLFVHAVTPLLWRDCNSLPPGRIIWESSIEPVWDSLSLDDFQGIKTDAAYESSKRVTDLLALTSSLLAARPFVSSWLKPDKNASPAAAAAANPPKVYVVHPGVVQTTMFPLNAFLFFWYRVVLYLSRFLGSPWHPITAYKGACAPVWLALQEQGALDAVGAERIKYGSSTTRAGEDRVKMSEVEGWGWDGRVADPIVAVSKDRDTRLLGKTTGRKHGATELSEGKRAEFEALGVACWRKMEELRKEWEARVQKSTSN</sequence>
<reference evidence="7" key="2">
    <citation type="submission" date="2023-06" db="EMBL/GenBank/DDBJ databases">
        <authorList>
            <consortium name="Lawrence Berkeley National Laboratory"/>
            <person name="Haridas S."/>
            <person name="Hensen N."/>
            <person name="Bonometti L."/>
            <person name="Westerberg I."/>
            <person name="Brannstrom I.O."/>
            <person name="Guillou S."/>
            <person name="Cros-Aarteil S."/>
            <person name="Calhoun S."/>
            <person name="Kuo A."/>
            <person name="Mondo S."/>
            <person name="Pangilinan J."/>
            <person name="Riley R."/>
            <person name="Labutti K."/>
            <person name="Andreopoulos B."/>
            <person name="Lipzen A."/>
            <person name="Chen C."/>
            <person name="Yanf M."/>
            <person name="Daum C."/>
            <person name="Ng V."/>
            <person name="Clum A."/>
            <person name="Steindorff A."/>
            <person name="Ohm R."/>
            <person name="Martin F."/>
            <person name="Silar P."/>
            <person name="Natvig D."/>
            <person name="Lalanne C."/>
            <person name="Gautier V."/>
            <person name="Ament-Velasquez S.L."/>
            <person name="Kruys A."/>
            <person name="Hutchinson M.I."/>
            <person name="Powell A.J."/>
            <person name="Barry K."/>
            <person name="Miller A.N."/>
            <person name="Grigoriev I.V."/>
            <person name="Debuchy R."/>
            <person name="Gladieux P."/>
            <person name="Thoren M.H."/>
            <person name="Johannesson H."/>
        </authorList>
    </citation>
    <scope>NUCLEOTIDE SEQUENCE</scope>
    <source>
        <strain evidence="7">CBS 958.72</strain>
    </source>
</reference>
<comment type="caution">
    <text evidence="7">The sequence shown here is derived from an EMBL/GenBank/DDBJ whole genome shotgun (WGS) entry which is preliminary data.</text>
</comment>
<evidence type="ECO:0000313" key="7">
    <source>
        <dbReference type="EMBL" id="KAK3384439.1"/>
    </source>
</evidence>
<evidence type="ECO:0000256" key="4">
    <source>
        <dbReference type="ARBA" id="ARBA00023002"/>
    </source>
</evidence>
<dbReference type="Proteomes" id="UP001287356">
    <property type="component" value="Unassembled WGS sequence"/>
</dbReference>
<comment type="similarity">
    <text evidence="6">Belongs to the short-chain dehydrogenases/reductases (SDR) family. ERG27 subfamily.</text>
</comment>
<evidence type="ECO:0000256" key="1">
    <source>
        <dbReference type="ARBA" id="ARBA00022516"/>
    </source>
</evidence>
<dbReference type="GO" id="GO:0006696">
    <property type="term" value="P:ergosterol biosynthetic process"/>
    <property type="evidence" value="ECO:0007669"/>
    <property type="project" value="TreeGrafter"/>
</dbReference>
<evidence type="ECO:0000313" key="8">
    <source>
        <dbReference type="Proteomes" id="UP001287356"/>
    </source>
</evidence>
<dbReference type="GO" id="GO:0000253">
    <property type="term" value="F:3-beta-hydroxysteroid 3-dehydrogenase (NADP+) activity"/>
    <property type="evidence" value="ECO:0007669"/>
    <property type="project" value="TreeGrafter"/>
</dbReference>
<dbReference type="GO" id="GO:0005811">
    <property type="term" value="C:lipid droplet"/>
    <property type="evidence" value="ECO:0007669"/>
    <property type="project" value="TreeGrafter"/>
</dbReference>
<dbReference type="Gene3D" id="3.40.50.720">
    <property type="entry name" value="NAD(P)-binding Rossmann-like Domain"/>
    <property type="match status" value="1"/>
</dbReference>
<evidence type="ECO:0000256" key="2">
    <source>
        <dbReference type="ARBA" id="ARBA00022857"/>
    </source>
</evidence>
<keyword evidence="4" id="KW-0560">Oxidoreductase</keyword>
<keyword evidence="2" id="KW-0521">NADP</keyword>
<dbReference type="InterPro" id="IPR051593">
    <property type="entry name" value="Ergosterol_Biosynth_ERG27"/>
</dbReference>
<dbReference type="InterPro" id="IPR036291">
    <property type="entry name" value="NAD(P)-bd_dom_sf"/>
</dbReference>
<proteinExistence type="inferred from homology"/>
<dbReference type="AlphaFoldDB" id="A0AAE0NMW7"/>
<accession>A0AAE0NMW7</accession>
<evidence type="ECO:0000256" key="3">
    <source>
        <dbReference type="ARBA" id="ARBA00022955"/>
    </source>
</evidence>
<dbReference type="EMBL" id="JAULSN010000001">
    <property type="protein sequence ID" value="KAK3384439.1"/>
    <property type="molecule type" value="Genomic_DNA"/>
</dbReference>
<keyword evidence="3" id="KW-0752">Steroid biosynthesis</keyword>
<dbReference type="PANTHER" id="PTHR43647">
    <property type="entry name" value="DEHYDROGENASE"/>
    <property type="match status" value="1"/>
</dbReference>
<dbReference type="SUPFAM" id="SSF51735">
    <property type="entry name" value="NAD(P)-binding Rossmann-fold domains"/>
    <property type="match status" value="2"/>
</dbReference>
<name>A0AAE0NMW7_9PEZI</name>
<dbReference type="GO" id="GO:0005789">
    <property type="term" value="C:endoplasmic reticulum membrane"/>
    <property type="evidence" value="ECO:0007669"/>
    <property type="project" value="TreeGrafter"/>
</dbReference>
<evidence type="ECO:0000256" key="6">
    <source>
        <dbReference type="ARBA" id="ARBA00023593"/>
    </source>
</evidence>
<gene>
    <name evidence="7" type="ORF">B0T24DRAFT_689548</name>
</gene>
<keyword evidence="8" id="KW-1185">Reference proteome</keyword>
<keyword evidence="1" id="KW-0444">Lipid biosynthesis</keyword>
<reference evidence="7" key="1">
    <citation type="journal article" date="2023" name="Mol. Phylogenet. Evol.">
        <title>Genome-scale phylogeny and comparative genomics of the fungal order Sordariales.</title>
        <authorList>
            <person name="Hensen N."/>
            <person name="Bonometti L."/>
            <person name="Westerberg I."/>
            <person name="Brannstrom I.O."/>
            <person name="Guillou S."/>
            <person name="Cros-Aarteil S."/>
            <person name="Calhoun S."/>
            <person name="Haridas S."/>
            <person name="Kuo A."/>
            <person name="Mondo S."/>
            <person name="Pangilinan J."/>
            <person name="Riley R."/>
            <person name="LaButti K."/>
            <person name="Andreopoulos B."/>
            <person name="Lipzen A."/>
            <person name="Chen C."/>
            <person name="Yan M."/>
            <person name="Daum C."/>
            <person name="Ng V."/>
            <person name="Clum A."/>
            <person name="Steindorff A."/>
            <person name="Ohm R.A."/>
            <person name="Martin F."/>
            <person name="Silar P."/>
            <person name="Natvig D.O."/>
            <person name="Lalanne C."/>
            <person name="Gautier V."/>
            <person name="Ament-Velasquez S.L."/>
            <person name="Kruys A."/>
            <person name="Hutchinson M.I."/>
            <person name="Powell A.J."/>
            <person name="Barry K."/>
            <person name="Miller A.N."/>
            <person name="Grigoriev I.V."/>
            <person name="Debuchy R."/>
            <person name="Gladieux P."/>
            <person name="Hiltunen Thoren M."/>
            <person name="Johannesson H."/>
        </authorList>
    </citation>
    <scope>NUCLEOTIDE SEQUENCE</scope>
    <source>
        <strain evidence="7">CBS 958.72</strain>
    </source>
</reference>
<organism evidence="7 8">
    <name type="scientific">Lasiosphaeria ovina</name>
    <dbReference type="NCBI Taxonomy" id="92902"/>
    <lineage>
        <taxon>Eukaryota</taxon>
        <taxon>Fungi</taxon>
        <taxon>Dikarya</taxon>
        <taxon>Ascomycota</taxon>
        <taxon>Pezizomycotina</taxon>
        <taxon>Sordariomycetes</taxon>
        <taxon>Sordariomycetidae</taxon>
        <taxon>Sordariales</taxon>
        <taxon>Lasiosphaeriaceae</taxon>
        <taxon>Lasiosphaeria</taxon>
    </lineage>
</organism>
<protein>
    <recommendedName>
        <fullName evidence="9">3-keto-steroid reductase</fullName>
    </recommendedName>
</protein>